<sequence length="520" mass="54553">MTVVAEWLTRPVTTSESNAAPPTEKDPWPALWALVLGFFMIMVDTTIVTVATPAIIEDLHAEVNSVVWVTSAYLLAYAVPVLITGRLGDRFGPKNLYLVGMVVFTLASLACGLTSTIEGLIIARVVQGLGASCITPQTMAIITRIFPAERRGQAMALWGATAGVAILVGPLLGGILVDSLSWEWIFFVNIPVGIIAFGMGVRLLPALEKHQHAFDWLGVVLSGVGMFLLVFGIQEGHQYDWGTVTGGITVPELIGGGLVVLTAFVVWQHFNKQEPLVPLRLFRDRNFSLANIGITVISFTFTALGFPLMLYAQLVRGLTPTEAALLMVPMALMSIILAPIVGKLTDQVHPRFLIGAGFAVVGVSFLWLVQGVTPDSAAWQIVAPMALMGAGSAAIWAPLTATATRNLPLDLAGAGSGVYNAARQVGAVIGAAAIAVLMDSRLAANGLTFDPSAAPEGAASGLPPQAFDPFSTAMGQSILIAPAVILLGLAAVLMFERPRHAGFGHEAPTAASAVPAAPAE</sequence>
<feature type="transmembrane region" description="Helical" evidence="8">
    <location>
        <begin position="96"/>
        <end position="115"/>
    </location>
</feature>
<dbReference type="Pfam" id="PF07690">
    <property type="entry name" value="MFS_1"/>
    <property type="match status" value="1"/>
</dbReference>
<organism evidence="10 11">
    <name type="scientific">Nocardioides humilatus</name>
    <dbReference type="NCBI Taxonomy" id="2607660"/>
    <lineage>
        <taxon>Bacteria</taxon>
        <taxon>Bacillati</taxon>
        <taxon>Actinomycetota</taxon>
        <taxon>Actinomycetes</taxon>
        <taxon>Propionibacteriales</taxon>
        <taxon>Nocardioidaceae</taxon>
        <taxon>Nocardioides</taxon>
    </lineage>
</organism>
<feature type="transmembrane region" description="Helical" evidence="8">
    <location>
        <begin position="378"/>
        <end position="397"/>
    </location>
</feature>
<comment type="similarity">
    <text evidence="2">Belongs to the major facilitator superfamily. EmrB family.</text>
</comment>
<dbReference type="PANTHER" id="PTHR42718:SF42">
    <property type="entry name" value="EXPORT PROTEIN"/>
    <property type="match status" value="1"/>
</dbReference>
<dbReference type="SUPFAM" id="SSF103473">
    <property type="entry name" value="MFS general substrate transporter"/>
    <property type="match status" value="1"/>
</dbReference>
<accession>A0A5B1LPW7</accession>
<feature type="transmembrane region" description="Helical" evidence="8">
    <location>
        <begin position="288"/>
        <end position="311"/>
    </location>
</feature>
<dbReference type="FunFam" id="1.20.1720.10:FF:000021">
    <property type="entry name" value="Drug resistance transporter, EmrB/QacA subfamily"/>
    <property type="match status" value="1"/>
</dbReference>
<keyword evidence="4" id="KW-1003">Cell membrane</keyword>
<evidence type="ECO:0000256" key="2">
    <source>
        <dbReference type="ARBA" id="ARBA00008537"/>
    </source>
</evidence>
<feature type="domain" description="Major facilitator superfamily (MFS) profile" evidence="9">
    <location>
        <begin position="30"/>
        <end position="500"/>
    </location>
</feature>
<dbReference type="GO" id="GO:0022857">
    <property type="term" value="F:transmembrane transporter activity"/>
    <property type="evidence" value="ECO:0007669"/>
    <property type="project" value="InterPro"/>
</dbReference>
<name>A0A5B1LPW7_9ACTN</name>
<dbReference type="AlphaFoldDB" id="A0A5B1LPW7"/>
<evidence type="ECO:0000259" key="9">
    <source>
        <dbReference type="PROSITE" id="PS50850"/>
    </source>
</evidence>
<keyword evidence="5 8" id="KW-0812">Transmembrane</keyword>
<keyword evidence="11" id="KW-1185">Reference proteome</keyword>
<dbReference type="CDD" id="cd17503">
    <property type="entry name" value="MFS_LmrB_MDR_like"/>
    <property type="match status" value="1"/>
</dbReference>
<dbReference type="InterPro" id="IPR004638">
    <property type="entry name" value="EmrB-like"/>
</dbReference>
<keyword evidence="3" id="KW-0813">Transport</keyword>
<evidence type="ECO:0000256" key="4">
    <source>
        <dbReference type="ARBA" id="ARBA00022475"/>
    </source>
</evidence>
<reference evidence="10 11" key="2">
    <citation type="submission" date="2019-09" db="EMBL/GenBank/DDBJ databases">
        <authorList>
            <person name="Jin C."/>
        </authorList>
    </citation>
    <scope>NUCLEOTIDE SEQUENCE [LARGE SCALE GENOMIC DNA]</scope>
    <source>
        <strain evidence="10 11">BN130099</strain>
    </source>
</reference>
<dbReference type="InterPro" id="IPR020846">
    <property type="entry name" value="MFS_dom"/>
</dbReference>
<feature type="transmembrane region" description="Helical" evidence="8">
    <location>
        <begin position="246"/>
        <end position="267"/>
    </location>
</feature>
<feature type="transmembrane region" description="Helical" evidence="8">
    <location>
        <begin position="418"/>
        <end position="438"/>
    </location>
</feature>
<dbReference type="EMBL" id="VUJV01000001">
    <property type="protein sequence ID" value="KAA1422088.1"/>
    <property type="molecule type" value="Genomic_DNA"/>
</dbReference>
<feature type="transmembrane region" description="Helical" evidence="8">
    <location>
        <begin position="66"/>
        <end position="84"/>
    </location>
</feature>
<evidence type="ECO:0000256" key="6">
    <source>
        <dbReference type="ARBA" id="ARBA00022989"/>
    </source>
</evidence>
<comment type="caution">
    <text evidence="10">The sequence shown here is derived from an EMBL/GenBank/DDBJ whole genome shotgun (WGS) entry which is preliminary data.</text>
</comment>
<evidence type="ECO:0000256" key="3">
    <source>
        <dbReference type="ARBA" id="ARBA00022448"/>
    </source>
</evidence>
<evidence type="ECO:0000313" key="10">
    <source>
        <dbReference type="EMBL" id="KAA1422088.1"/>
    </source>
</evidence>
<dbReference type="InterPro" id="IPR036259">
    <property type="entry name" value="MFS_trans_sf"/>
</dbReference>
<feature type="transmembrane region" description="Helical" evidence="8">
    <location>
        <begin position="121"/>
        <end position="142"/>
    </location>
</feature>
<feature type="transmembrane region" description="Helical" evidence="8">
    <location>
        <begin position="184"/>
        <end position="204"/>
    </location>
</feature>
<keyword evidence="6 8" id="KW-1133">Transmembrane helix</keyword>
<dbReference type="InterPro" id="IPR011701">
    <property type="entry name" value="MFS"/>
</dbReference>
<feature type="transmembrane region" description="Helical" evidence="8">
    <location>
        <begin position="154"/>
        <end position="172"/>
    </location>
</feature>
<feature type="transmembrane region" description="Helical" evidence="8">
    <location>
        <begin position="473"/>
        <end position="495"/>
    </location>
</feature>
<keyword evidence="7 8" id="KW-0472">Membrane</keyword>
<dbReference type="NCBIfam" id="TIGR00711">
    <property type="entry name" value="efflux_EmrB"/>
    <property type="match status" value="1"/>
</dbReference>
<feature type="transmembrane region" description="Helical" evidence="8">
    <location>
        <begin position="31"/>
        <end position="54"/>
    </location>
</feature>
<feature type="transmembrane region" description="Helical" evidence="8">
    <location>
        <begin position="323"/>
        <end position="341"/>
    </location>
</feature>
<reference evidence="10 11" key="1">
    <citation type="submission" date="2019-09" db="EMBL/GenBank/DDBJ databases">
        <title>Nocardioides panacisoli sp. nov., isolated from the soil of a ginseng field.</title>
        <authorList>
            <person name="Cho C."/>
        </authorList>
    </citation>
    <scope>NUCLEOTIDE SEQUENCE [LARGE SCALE GENOMIC DNA]</scope>
    <source>
        <strain evidence="10 11">BN130099</strain>
    </source>
</reference>
<evidence type="ECO:0000256" key="5">
    <source>
        <dbReference type="ARBA" id="ARBA00022692"/>
    </source>
</evidence>
<evidence type="ECO:0000313" key="11">
    <source>
        <dbReference type="Proteomes" id="UP000325003"/>
    </source>
</evidence>
<evidence type="ECO:0000256" key="7">
    <source>
        <dbReference type="ARBA" id="ARBA00023136"/>
    </source>
</evidence>
<dbReference type="PANTHER" id="PTHR42718">
    <property type="entry name" value="MAJOR FACILITATOR SUPERFAMILY MULTIDRUG TRANSPORTER MFSC"/>
    <property type="match status" value="1"/>
</dbReference>
<dbReference type="PROSITE" id="PS50850">
    <property type="entry name" value="MFS"/>
    <property type="match status" value="1"/>
</dbReference>
<gene>
    <name evidence="10" type="ORF">F0U44_04635</name>
</gene>
<feature type="transmembrane region" description="Helical" evidence="8">
    <location>
        <begin position="353"/>
        <end position="372"/>
    </location>
</feature>
<evidence type="ECO:0000256" key="8">
    <source>
        <dbReference type="SAM" id="Phobius"/>
    </source>
</evidence>
<comment type="subcellular location">
    <subcellularLocation>
        <location evidence="1">Cell membrane</location>
        <topology evidence="1">Multi-pass membrane protein</topology>
    </subcellularLocation>
</comment>
<dbReference type="GO" id="GO:0005886">
    <property type="term" value="C:plasma membrane"/>
    <property type="evidence" value="ECO:0007669"/>
    <property type="project" value="UniProtKB-SubCell"/>
</dbReference>
<feature type="transmembrane region" description="Helical" evidence="8">
    <location>
        <begin position="216"/>
        <end position="234"/>
    </location>
</feature>
<dbReference type="Gene3D" id="1.20.1720.10">
    <property type="entry name" value="Multidrug resistance protein D"/>
    <property type="match status" value="1"/>
</dbReference>
<dbReference type="Proteomes" id="UP000325003">
    <property type="component" value="Unassembled WGS sequence"/>
</dbReference>
<evidence type="ECO:0000256" key="1">
    <source>
        <dbReference type="ARBA" id="ARBA00004651"/>
    </source>
</evidence>
<protein>
    <submittedName>
        <fullName evidence="10">DHA2 family efflux MFS transporter permease subunit</fullName>
    </submittedName>
</protein>
<proteinExistence type="inferred from homology"/>
<dbReference type="Gene3D" id="1.20.1250.20">
    <property type="entry name" value="MFS general substrate transporter like domains"/>
    <property type="match status" value="1"/>
</dbReference>